<organism evidence="4 5">
    <name type="scientific">Trichonephila clavata</name>
    <name type="common">Joro spider</name>
    <name type="synonym">Nephila clavata</name>
    <dbReference type="NCBI Taxonomy" id="2740835"/>
    <lineage>
        <taxon>Eukaryota</taxon>
        <taxon>Metazoa</taxon>
        <taxon>Ecdysozoa</taxon>
        <taxon>Arthropoda</taxon>
        <taxon>Chelicerata</taxon>
        <taxon>Arachnida</taxon>
        <taxon>Araneae</taxon>
        <taxon>Araneomorphae</taxon>
        <taxon>Entelegynae</taxon>
        <taxon>Araneoidea</taxon>
        <taxon>Nephilidae</taxon>
        <taxon>Trichonephila</taxon>
    </lineage>
</organism>
<proteinExistence type="predicted"/>
<name>A0A8X6J5I5_TRICU</name>
<dbReference type="Proteomes" id="UP000887116">
    <property type="component" value="Unassembled WGS sequence"/>
</dbReference>
<sequence>MENFKRILTCIYSNNKMKIFSPVTFSLCVLFSLCGLLSAHRGDDRHKGHTHHKPQKDGPKNVLKDKKYLQDYDHIREDLQDRYNKDFSDKLDEVEMEIFYFQLHDLNDDKQLDGLELLAAMNHVMDREYEFPKEDIENNPLVRSSLQQWWNEKFEDDANYIDEVLKEEDLDQDGFLSYFEFALGRQKEKGLL</sequence>
<dbReference type="InterPro" id="IPR011992">
    <property type="entry name" value="EF-hand-dom_pair"/>
</dbReference>
<comment type="caution">
    <text evidence="4">The sequence shown here is derived from an EMBL/GenBank/DDBJ whole genome shotgun (WGS) entry which is preliminary data.</text>
</comment>
<dbReference type="PROSITE" id="PS00018">
    <property type="entry name" value="EF_HAND_1"/>
    <property type="match status" value="2"/>
</dbReference>
<evidence type="ECO:0000256" key="3">
    <source>
        <dbReference type="ARBA" id="ARBA00022837"/>
    </source>
</evidence>
<evidence type="ECO:0000313" key="4">
    <source>
        <dbReference type="EMBL" id="GFR10988.1"/>
    </source>
</evidence>
<dbReference type="SUPFAM" id="SSF47473">
    <property type="entry name" value="EF-hand"/>
    <property type="match status" value="1"/>
</dbReference>
<dbReference type="PANTHER" id="PTHR23104:SF1">
    <property type="entry name" value="EF-HAND DOMAIN-CONTAINING PROTEIN"/>
    <property type="match status" value="1"/>
</dbReference>
<dbReference type="EMBL" id="BMAO01006733">
    <property type="protein sequence ID" value="GFR10988.1"/>
    <property type="molecule type" value="Genomic_DNA"/>
</dbReference>
<keyword evidence="2" id="KW-0677">Repeat</keyword>
<dbReference type="InterPro" id="IPR018247">
    <property type="entry name" value="EF_Hand_1_Ca_BS"/>
</dbReference>
<accession>A0A8X6J5I5</accession>
<keyword evidence="3" id="KW-0106">Calcium</keyword>
<evidence type="ECO:0000256" key="1">
    <source>
        <dbReference type="ARBA" id="ARBA00022729"/>
    </source>
</evidence>
<protein>
    <submittedName>
        <fullName evidence="4">Multiple coagulation factor deficiency protein 2-like protein</fullName>
    </submittedName>
</protein>
<dbReference type="OrthoDB" id="6423833at2759"/>
<dbReference type="AlphaFoldDB" id="A0A8X6J5I5"/>
<gene>
    <name evidence="4" type="primary">X975_26871</name>
    <name evidence="4" type="ORF">TNCT_185631</name>
</gene>
<dbReference type="PANTHER" id="PTHR23104">
    <property type="entry name" value="MULTIPLE COAGULATION FACTOR DEFICIENCY PROTEIN 2 NEURAL STEM CELL DERIVED NEURONAL SURVIVAL PROTEIN"/>
    <property type="match status" value="1"/>
</dbReference>
<dbReference type="Gene3D" id="1.10.238.10">
    <property type="entry name" value="EF-hand"/>
    <property type="match status" value="1"/>
</dbReference>
<evidence type="ECO:0000313" key="5">
    <source>
        <dbReference type="Proteomes" id="UP000887116"/>
    </source>
</evidence>
<keyword evidence="1" id="KW-0732">Signal</keyword>
<dbReference type="InterPro" id="IPR052110">
    <property type="entry name" value="MCFD2-like"/>
</dbReference>
<evidence type="ECO:0000256" key="2">
    <source>
        <dbReference type="ARBA" id="ARBA00022737"/>
    </source>
</evidence>
<keyword evidence="5" id="KW-1185">Reference proteome</keyword>
<reference evidence="4" key="1">
    <citation type="submission" date="2020-07" db="EMBL/GenBank/DDBJ databases">
        <title>Multicomponent nature underlies the extraordinary mechanical properties of spider dragline silk.</title>
        <authorList>
            <person name="Kono N."/>
            <person name="Nakamura H."/>
            <person name="Mori M."/>
            <person name="Yoshida Y."/>
            <person name="Ohtoshi R."/>
            <person name="Malay A.D."/>
            <person name="Moran D.A.P."/>
            <person name="Tomita M."/>
            <person name="Numata K."/>
            <person name="Arakawa K."/>
        </authorList>
    </citation>
    <scope>NUCLEOTIDE SEQUENCE</scope>
</reference>